<organism evidence="1">
    <name type="scientific">Desulfobacca acetoxidans</name>
    <dbReference type="NCBI Taxonomy" id="60893"/>
    <lineage>
        <taxon>Bacteria</taxon>
        <taxon>Pseudomonadati</taxon>
        <taxon>Thermodesulfobacteriota</taxon>
        <taxon>Desulfobaccia</taxon>
        <taxon>Desulfobaccales</taxon>
        <taxon>Desulfobaccaceae</taxon>
        <taxon>Desulfobacca</taxon>
    </lineage>
</organism>
<comment type="caution">
    <text evidence="1">The sequence shown here is derived from an EMBL/GenBank/DDBJ whole genome shotgun (WGS) entry which is preliminary data.</text>
</comment>
<name>A0A7V4LDT9_9BACT</name>
<dbReference type="Gene3D" id="3.30.70.2940">
    <property type="match status" value="1"/>
</dbReference>
<accession>A0A7V4LDT9</accession>
<proteinExistence type="predicted"/>
<evidence type="ECO:0008006" key="2">
    <source>
        <dbReference type="Google" id="ProtNLM"/>
    </source>
</evidence>
<dbReference type="Pfam" id="PF09700">
    <property type="entry name" value="Cas_Cmr3"/>
    <property type="match status" value="1"/>
</dbReference>
<dbReference type="InterPro" id="IPR019117">
    <property type="entry name" value="CRISPR-assoc_protein_Cmr3"/>
</dbReference>
<sequence>MPDAPQWLALEPLDTLFFRGSEPMLAGEDHEVRSIFPPLPETCLGALVTAILSQRGLEPRDYTLEGGPSREIKEKFPLLGSPGAPGFRLLGPLLAAGSSFAPPQWLYPAPAHWFADPTELRHGHIVHINPADELPAELEALGLVGSVPSPVWVRNPSADNLKSLGGLWMTESVLKNYRDGRLTANFCQDPLIADLSLPWLMPLEALLVREVRTGIALDYGRRKVKKGYLFTATQVRLKPQISLILGVSPGLVPDCLDAPATLSLGGEQRRVYYSLLPAGPSLSQGKSPWIMSLMPFPYADLVQYGWDNHPQVSGPFIRVAGWDMQKKFHKPCRAFFPAGTVIRVPLTDQETPCGFIRL</sequence>
<evidence type="ECO:0000313" key="1">
    <source>
        <dbReference type="EMBL" id="HGS05998.1"/>
    </source>
</evidence>
<dbReference type="EMBL" id="DSXI01000580">
    <property type="protein sequence ID" value="HGS05998.1"/>
    <property type="molecule type" value="Genomic_DNA"/>
</dbReference>
<gene>
    <name evidence="1" type="ORF">ENT08_09775</name>
</gene>
<protein>
    <recommendedName>
        <fullName evidence="2">Type III-B CRISPR module-associated protein Cmr3</fullName>
    </recommendedName>
</protein>
<reference evidence="1" key="1">
    <citation type="journal article" date="2020" name="mSystems">
        <title>Genome- and Community-Level Interaction Insights into Carbon Utilization and Element Cycling Functions of Hydrothermarchaeota in Hydrothermal Sediment.</title>
        <authorList>
            <person name="Zhou Z."/>
            <person name="Liu Y."/>
            <person name="Xu W."/>
            <person name="Pan J."/>
            <person name="Luo Z.H."/>
            <person name="Li M."/>
        </authorList>
    </citation>
    <scope>NUCLEOTIDE SEQUENCE [LARGE SCALE GENOMIC DNA]</scope>
    <source>
        <strain evidence="1">SpSt-548</strain>
    </source>
</reference>
<dbReference type="AlphaFoldDB" id="A0A7V4LDT9"/>